<comment type="caution">
    <text evidence="4">The sequence shown here is derived from an EMBL/GenBank/DDBJ whole genome shotgun (WGS) entry which is preliminary data.</text>
</comment>
<dbReference type="InterPro" id="IPR002347">
    <property type="entry name" value="SDR_fam"/>
</dbReference>
<dbReference type="GO" id="GO:0016020">
    <property type="term" value="C:membrane"/>
    <property type="evidence" value="ECO:0007669"/>
    <property type="project" value="TreeGrafter"/>
</dbReference>
<organism evidence="4 5">
    <name type="scientific">Streptomyces inusitatus</name>
    <dbReference type="NCBI Taxonomy" id="68221"/>
    <lineage>
        <taxon>Bacteria</taxon>
        <taxon>Bacillati</taxon>
        <taxon>Actinomycetota</taxon>
        <taxon>Actinomycetes</taxon>
        <taxon>Kitasatosporales</taxon>
        <taxon>Streptomycetaceae</taxon>
        <taxon>Streptomyces</taxon>
    </lineage>
</organism>
<evidence type="ECO:0000313" key="5">
    <source>
        <dbReference type="Proteomes" id="UP000630936"/>
    </source>
</evidence>
<name>A0A918QA21_9ACTN</name>
<evidence type="ECO:0000256" key="1">
    <source>
        <dbReference type="ARBA" id="ARBA00006484"/>
    </source>
</evidence>
<keyword evidence="2" id="KW-0560">Oxidoreductase</keyword>
<protein>
    <submittedName>
        <fullName evidence="4">Short chain dehydrogenase/reductase</fullName>
    </submittedName>
</protein>
<dbReference type="Gene3D" id="3.40.50.720">
    <property type="entry name" value="NAD(P)-binding Rossmann-like Domain"/>
    <property type="match status" value="1"/>
</dbReference>
<dbReference type="CDD" id="cd05233">
    <property type="entry name" value="SDR_c"/>
    <property type="match status" value="1"/>
</dbReference>
<dbReference type="Pfam" id="PF00106">
    <property type="entry name" value="adh_short"/>
    <property type="match status" value="1"/>
</dbReference>
<evidence type="ECO:0000256" key="3">
    <source>
        <dbReference type="RuleBase" id="RU000363"/>
    </source>
</evidence>
<dbReference type="InterPro" id="IPR036291">
    <property type="entry name" value="NAD(P)-bd_dom_sf"/>
</dbReference>
<comment type="similarity">
    <text evidence="1 3">Belongs to the short-chain dehydrogenases/reductases (SDR) family.</text>
</comment>
<evidence type="ECO:0000256" key="2">
    <source>
        <dbReference type="ARBA" id="ARBA00023002"/>
    </source>
</evidence>
<evidence type="ECO:0000313" key="4">
    <source>
        <dbReference type="EMBL" id="GGZ38777.1"/>
    </source>
</evidence>
<dbReference type="RefSeq" id="WP_190124141.1">
    <property type="nucleotide sequence ID" value="NZ_BMWG01000010.1"/>
</dbReference>
<keyword evidence="5" id="KW-1185">Reference proteome</keyword>
<dbReference type="PRINTS" id="PR00081">
    <property type="entry name" value="GDHRDH"/>
</dbReference>
<dbReference type="PANTHER" id="PTHR44196">
    <property type="entry name" value="DEHYDROGENASE/REDUCTASE SDR FAMILY MEMBER 7B"/>
    <property type="match status" value="1"/>
</dbReference>
<dbReference type="PANTHER" id="PTHR44196:SF2">
    <property type="entry name" value="SHORT-CHAIN DEHYDROGENASE-RELATED"/>
    <property type="match status" value="1"/>
</dbReference>
<dbReference type="SUPFAM" id="SSF51735">
    <property type="entry name" value="NAD(P)-binding Rossmann-fold domains"/>
    <property type="match status" value="1"/>
</dbReference>
<dbReference type="Proteomes" id="UP000630936">
    <property type="component" value="Unassembled WGS sequence"/>
</dbReference>
<reference evidence="4" key="2">
    <citation type="submission" date="2020-09" db="EMBL/GenBank/DDBJ databases">
        <authorList>
            <person name="Sun Q."/>
            <person name="Ohkuma M."/>
        </authorList>
    </citation>
    <scope>NUCLEOTIDE SEQUENCE</scope>
    <source>
        <strain evidence="4">JCM 4988</strain>
    </source>
</reference>
<dbReference type="PRINTS" id="PR00080">
    <property type="entry name" value="SDRFAMILY"/>
</dbReference>
<accession>A0A918QA21</accession>
<dbReference type="GO" id="GO:0016491">
    <property type="term" value="F:oxidoreductase activity"/>
    <property type="evidence" value="ECO:0007669"/>
    <property type="project" value="UniProtKB-KW"/>
</dbReference>
<sequence>MTSGEPAEGPQAYVRVRGPVRERYALITGASSGLGAAFADRLARSGYSLVLVARDRDRLSAVAERVTGRYGTRCEVLPADLASAADRRAVVERLGRGVDFLVNAAGFGVSGSFWSVESAALDAQLAVNVTSTQEFTRAAVAHMLENGGGTVVNLSSITGLVPGRGSTYAASKAWVLYFSQGLSHALRGTNTRVMVLAPGFVRTEFHARAGIDVRTVGDGWWMDPHDVVDQCLVDLRRGKTFSMPGIRNKAFIAAVSRLPRALAQRVNRMLGNAGARA</sequence>
<dbReference type="PIRSF" id="PIRSF000126">
    <property type="entry name" value="11-beta-HSD1"/>
    <property type="match status" value="1"/>
</dbReference>
<reference evidence="4" key="1">
    <citation type="journal article" date="2014" name="Int. J. Syst. Evol. Microbiol.">
        <title>Complete genome sequence of Corynebacterium casei LMG S-19264T (=DSM 44701T), isolated from a smear-ripened cheese.</title>
        <authorList>
            <consortium name="US DOE Joint Genome Institute (JGI-PGF)"/>
            <person name="Walter F."/>
            <person name="Albersmeier A."/>
            <person name="Kalinowski J."/>
            <person name="Ruckert C."/>
        </authorList>
    </citation>
    <scope>NUCLEOTIDE SEQUENCE</scope>
    <source>
        <strain evidence="4">JCM 4988</strain>
    </source>
</reference>
<dbReference type="EMBL" id="BMWG01000010">
    <property type="protein sequence ID" value="GGZ38777.1"/>
    <property type="molecule type" value="Genomic_DNA"/>
</dbReference>
<dbReference type="AlphaFoldDB" id="A0A918QA21"/>
<proteinExistence type="inferred from homology"/>
<gene>
    <name evidence="4" type="ORF">GCM10010387_36170</name>
</gene>